<evidence type="ECO:0000313" key="1">
    <source>
        <dbReference type="EMBL" id="PIV08770.1"/>
    </source>
</evidence>
<gene>
    <name evidence="1" type="ORF">COS52_00990</name>
</gene>
<accession>A0A2M7BTH5</accession>
<comment type="caution">
    <text evidence="1">The sequence shown here is derived from an EMBL/GenBank/DDBJ whole genome shotgun (WGS) entry which is preliminary data.</text>
</comment>
<protein>
    <recommendedName>
        <fullName evidence="3">AbiEi antitoxin C-terminal domain-containing protein</fullName>
    </recommendedName>
</protein>
<reference evidence="2" key="1">
    <citation type="submission" date="2017-09" db="EMBL/GenBank/DDBJ databases">
        <title>Depth-based differentiation of microbial function through sediment-hosted aquifers and enrichment of novel symbionts in the deep terrestrial subsurface.</title>
        <authorList>
            <person name="Probst A.J."/>
            <person name="Ladd B."/>
            <person name="Jarett J.K."/>
            <person name="Geller-Mcgrath D.E."/>
            <person name="Sieber C.M.K."/>
            <person name="Emerson J.B."/>
            <person name="Anantharaman K."/>
            <person name="Thomas B.C."/>
            <person name="Malmstrom R."/>
            <person name="Stieglmeier M."/>
            <person name="Klingl A."/>
            <person name="Woyke T."/>
            <person name="Ryan C.M."/>
            <person name="Banfield J.F."/>
        </authorList>
    </citation>
    <scope>NUCLEOTIDE SEQUENCE [LARGE SCALE GENOMIC DNA]</scope>
</reference>
<proteinExistence type="predicted"/>
<sequence>MNKIAQIQASEKNVFSAQDLGVLWGYSDETKLFEIIKYYVRTGQIYKLTRGLYGKRQYSENDLRNDTSLQFEIANKLVPNSYVSLWTVLKNKGVVFQYYDEIYSVAKRSVVRTVLGVKFVYKQVKESVLLNDMGINVESGIRMASVKRAMEDVKYLFPKINIC</sequence>
<evidence type="ECO:0008006" key="3">
    <source>
        <dbReference type="Google" id="ProtNLM"/>
    </source>
</evidence>
<dbReference type="EMBL" id="PEVA01000040">
    <property type="protein sequence ID" value="PIV08770.1"/>
    <property type="molecule type" value="Genomic_DNA"/>
</dbReference>
<dbReference type="Proteomes" id="UP000230119">
    <property type="component" value="Unassembled WGS sequence"/>
</dbReference>
<organism evidence="1 2">
    <name type="scientific">Candidatus Roizmanbacteria bacterium CG03_land_8_20_14_0_80_39_12</name>
    <dbReference type="NCBI Taxonomy" id="1974847"/>
    <lineage>
        <taxon>Bacteria</taxon>
        <taxon>Candidatus Roizmaniibacteriota</taxon>
    </lineage>
</organism>
<name>A0A2M7BTH5_9BACT</name>
<dbReference type="AlphaFoldDB" id="A0A2M7BTH5"/>
<evidence type="ECO:0000313" key="2">
    <source>
        <dbReference type="Proteomes" id="UP000230119"/>
    </source>
</evidence>